<proteinExistence type="predicted"/>
<accession>A0A9P0DYR6</accession>
<evidence type="ECO:0000313" key="2">
    <source>
        <dbReference type="EMBL" id="CAH1283503.1"/>
    </source>
</evidence>
<evidence type="ECO:0000256" key="1">
    <source>
        <dbReference type="SAM" id="MobiDB-lite"/>
    </source>
</evidence>
<gene>
    <name evidence="2" type="ORF">DIABBA_LOCUS10981</name>
</gene>
<protein>
    <submittedName>
        <fullName evidence="2">Uncharacterized protein</fullName>
    </submittedName>
</protein>
<dbReference type="Pfam" id="PF15279">
    <property type="entry name" value="SOBP"/>
    <property type="match status" value="1"/>
</dbReference>
<feature type="compositionally biased region" description="Basic and acidic residues" evidence="1">
    <location>
        <begin position="266"/>
        <end position="286"/>
    </location>
</feature>
<feature type="region of interest" description="Disordered" evidence="1">
    <location>
        <begin position="359"/>
        <end position="425"/>
    </location>
</feature>
<feature type="region of interest" description="Disordered" evidence="1">
    <location>
        <begin position="187"/>
        <end position="212"/>
    </location>
</feature>
<feature type="region of interest" description="Disordered" evidence="1">
    <location>
        <begin position="221"/>
        <end position="240"/>
    </location>
</feature>
<dbReference type="GO" id="GO:0005634">
    <property type="term" value="C:nucleus"/>
    <property type="evidence" value="ECO:0007669"/>
    <property type="project" value="TreeGrafter"/>
</dbReference>
<reference evidence="2" key="1">
    <citation type="submission" date="2022-01" db="EMBL/GenBank/DDBJ databases">
        <authorList>
            <person name="King R."/>
        </authorList>
    </citation>
    <scope>NUCLEOTIDE SEQUENCE</scope>
</reference>
<keyword evidence="3" id="KW-1185">Reference proteome</keyword>
<sequence length="425" mass="48177">MEKQDEVSITKVSVKKENLNDDIKEFAQNAMNELLGWYGYDNPRDDLKIQKNCRTSHSGSSSSGISPKPSDGCGWCGKSIDDNTAISSGASVFCSELCFSQSRRANFKKNKTCDWCRHVRHTISYVDFQDGASQLQFCSDKCLNQYKMYIFCRETRAHLDLHPHLRIEENTSGTLITPDLWLKNCKSPEMRSPSPEISPKPPEKSPQTSPIVLTHTSKLIENSESKRNRMKAQKRTRKRIPATITGTINTDTNDSFLKSPPDDMPQDLRVRHTPTDFENKDSERDTIPPFKPIKLPIEPRIPSPPNPDTESTQGPPPNILRKPFESLLPPPTLIVPYPIILPIPIPIPIPIPLPIKKEEKKEVERTEASSQTEAEAEKTVEVNGHDTNGKEEPKVLERPLRKRNRPCDVKERMTLKPKKQILSSN</sequence>
<dbReference type="InterPro" id="IPR026092">
    <property type="entry name" value="RAI2/SOBP"/>
</dbReference>
<dbReference type="PANTHER" id="PTHR23186">
    <property type="entry name" value="RETINOIC ACID-INDUCED PROTEIN 2"/>
    <property type="match status" value="1"/>
</dbReference>
<organism evidence="2 3">
    <name type="scientific">Diabrotica balteata</name>
    <name type="common">Banded cucumber beetle</name>
    <dbReference type="NCBI Taxonomy" id="107213"/>
    <lineage>
        <taxon>Eukaryota</taxon>
        <taxon>Metazoa</taxon>
        <taxon>Ecdysozoa</taxon>
        <taxon>Arthropoda</taxon>
        <taxon>Hexapoda</taxon>
        <taxon>Insecta</taxon>
        <taxon>Pterygota</taxon>
        <taxon>Neoptera</taxon>
        <taxon>Endopterygota</taxon>
        <taxon>Coleoptera</taxon>
        <taxon>Polyphaga</taxon>
        <taxon>Cucujiformia</taxon>
        <taxon>Chrysomeloidea</taxon>
        <taxon>Chrysomelidae</taxon>
        <taxon>Galerucinae</taxon>
        <taxon>Diabroticina</taxon>
        <taxon>Diabroticites</taxon>
        <taxon>Diabrotica</taxon>
    </lineage>
</organism>
<dbReference type="EMBL" id="OU898282">
    <property type="protein sequence ID" value="CAH1283503.1"/>
    <property type="molecule type" value="Genomic_DNA"/>
</dbReference>
<dbReference type="GO" id="GO:0048513">
    <property type="term" value="P:animal organ development"/>
    <property type="evidence" value="ECO:0007669"/>
    <property type="project" value="TreeGrafter"/>
</dbReference>
<dbReference type="AlphaFoldDB" id="A0A9P0DYR6"/>
<dbReference type="OrthoDB" id="6250723at2759"/>
<feature type="compositionally biased region" description="Basic and acidic residues" evidence="1">
    <location>
        <begin position="375"/>
        <end position="414"/>
    </location>
</feature>
<dbReference type="Proteomes" id="UP001153709">
    <property type="component" value="Chromosome 7"/>
</dbReference>
<feature type="compositionally biased region" description="Basic residues" evidence="1">
    <location>
        <begin position="228"/>
        <end position="240"/>
    </location>
</feature>
<dbReference type="PANTHER" id="PTHR23186:SF4">
    <property type="entry name" value="GH22790P"/>
    <property type="match status" value="1"/>
</dbReference>
<name>A0A9P0DYR6_DIABA</name>
<evidence type="ECO:0000313" key="3">
    <source>
        <dbReference type="Proteomes" id="UP001153709"/>
    </source>
</evidence>
<feature type="region of interest" description="Disordered" evidence="1">
    <location>
        <begin position="246"/>
        <end position="324"/>
    </location>
</feature>